<reference evidence="4" key="1">
    <citation type="submission" date="2015-07" db="EMBL/GenBank/DDBJ databases">
        <title>Draft Genome Sequences of Anaerolinea thermolimosa IMO-1, Bellilinea caldifistulae GOMI-1, Leptolinea tardivitalis YMTK-2, Levilinea saccharolytica KIBI-1,Longilinea arvoryzae KOME-1, Previously Described as Members of the Anaerolineaceae (Chloroflexi).</title>
        <authorList>
            <person name="Sekiguchi Y."/>
            <person name="Ohashi A."/>
            <person name="Matsuura N."/>
            <person name="Tourlousse M.D."/>
        </authorList>
    </citation>
    <scope>NUCLEOTIDE SEQUENCE [LARGE SCALE GENOMIC DNA]</scope>
    <source>
        <strain evidence="4">KOME-1</strain>
    </source>
</reference>
<dbReference type="InterPro" id="IPR049052">
    <property type="entry name" value="nSTAND1"/>
</dbReference>
<keyword evidence="1" id="KW-0812">Transmembrane</keyword>
<feature type="transmembrane region" description="Helical" evidence="1">
    <location>
        <begin position="1104"/>
        <end position="1123"/>
    </location>
</feature>
<dbReference type="InterPro" id="IPR024983">
    <property type="entry name" value="CHAT_dom"/>
</dbReference>
<keyword evidence="1" id="KW-0472">Membrane</keyword>
<feature type="transmembrane region" description="Helical" evidence="1">
    <location>
        <begin position="1007"/>
        <end position="1030"/>
    </location>
</feature>
<feature type="transmembrane region" description="Helical" evidence="1">
    <location>
        <begin position="1051"/>
        <end position="1072"/>
    </location>
</feature>
<feature type="transmembrane region" description="Helical" evidence="1">
    <location>
        <begin position="978"/>
        <end position="995"/>
    </location>
</feature>
<dbReference type="EMBL" id="DF967972">
    <property type="protein sequence ID" value="GAP13718.1"/>
    <property type="molecule type" value="Genomic_DNA"/>
</dbReference>
<evidence type="ECO:0000259" key="3">
    <source>
        <dbReference type="Pfam" id="PF20703"/>
    </source>
</evidence>
<evidence type="ECO:0000313" key="5">
    <source>
        <dbReference type="Proteomes" id="UP000055060"/>
    </source>
</evidence>
<feature type="domain" description="Novel STAND NTPase 1" evidence="3">
    <location>
        <begin position="374"/>
        <end position="741"/>
    </location>
</feature>
<keyword evidence="1" id="KW-1133">Transmembrane helix</keyword>
<sequence length="1206" mass="131766">MLGFSPDPLTVEVLNQGADQPGRIRLILPDGSGDSGQLDLDGLIARIGALQNGWKTAPQETGQALYQALFPGNLSNQFAVALAAARERGLRLMLNFDPALPALHRLPWERLYYPQGDQWLPLAASPRIYLSRHLQTGRPWGLPLPVGPLKVLVVISSPYPQENKQLYVNAQDEEQAIQDVFKNFTSEVAVDVLSGPLTVQQIADRLVQGAGFDVLHYIGHGEWRAAEQTGYLILSKRYDDGSLGPTGVSAAELIQSISPGAHLPQLIYLSACDSGQQSSNDAFSGVGPQLVQAGCPALVCMQEKVEREVARQFSMSFYAHLLESGCVDLAINRTRAGLLDHQYLEWATPALYMHLTDGILFNPQQRFQPAQRQPYKFLSSYQRFDADLFKGRDHKIAEVLQSVRSSTATVVYGDSGVGLTSLLEAGLRPALEADNALVVRIADYADLTSEFRKGLEVDGRPVFLRVPGDAPLSEVLRAVNPARFPTLVLALDQFELACALPEAEQRALNAALEDSLQVLGVRLKLIILIHADALPDLARFQSLLLRRSGPWIELPPLQKDEAVSAIVDPLDALGWPVTLNPALAREQIVPDLAELYPDGDTADLHRWVDPGQLQIACTWLYQKAHDRRPPLIDDTLYVREAGGADGILVRYMEEELQTRFAGQTELARQILMALAAPDIDRWASPQQVVERAVFPSRQTAAVEAILPLMDQMVKAELLVRKLLNGRYVYAFANQTIADEALRMGGDQAEQVYNAGDELERAWRLWLARQAQAGETGHADQALVTRQQLRLLAESGQHLDPKPVKLLLLLRSAVQRAEPPAPWLDRLRAEESDSGLLRRLEGMQTESQPEPASRSASEMAARLLGMKDPALPELSENDPGYGAISNAAVNCRQSLDRRTAVLALAALPPGLREVYGRLENALGDLKSGFARFKRRAELFGVLADAGQSPPAAHGRSLGERLGTYFWRGGRRVFLDRSRVAWMMFGGGIGAGLAMGLERLIVGSLAQSHIGAIFFALFSYWGLLLAGLTSLGMALARPLMLDAPRQRHWPLKLVLGGLFFGLANMLVAGLNGISLAKAPMVIPMGFIVGPGLSAAYLLIGRKGWGWLAGAVLAGLAFGLAELVFVSQPQAGSGISVSLSAGYFRVEFEYFAWPAWQNWLSSFPRWPDVLALIEAGWVGLALALGGGLGQALASRWQARWQKLAEQSGD</sequence>
<gene>
    <name evidence="4" type="ORF">LARV_01473</name>
</gene>
<keyword evidence="5" id="KW-1185">Reference proteome</keyword>
<dbReference type="Proteomes" id="UP000055060">
    <property type="component" value="Unassembled WGS sequence"/>
</dbReference>
<name>A0A0S7BGT2_9CHLR</name>
<feature type="transmembrane region" description="Helical" evidence="1">
    <location>
        <begin position="1166"/>
        <end position="1190"/>
    </location>
</feature>
<accession>A0A0S7BGT2</accession>
<dbReference type="STRING" id="360412.LARV_01473"/>
<dbReference type="Pfam" id="PF12770">
    <property type="entry name" value="CHAT"/>
    <property type="match status" value="1"/>
</dbReference>
<dbReference type="Pfam" id="PF20703">
    <property type="entry name" value="nSTAND1"/>
    <property type="match status" value="1"/>
</dbReference>
<evidence type="ECO:0000313" key="4">
    <source>
        <dbReference type="EMBL" id="GAP13718.1"/>
    </source>
</evidence>
<dbReference type="SUPFAM" id="SSF52540">
    <property type="entry name" value="P-loop containing nucleoside triphosphate hydrolases"/>
    <property type="match status" value="1"/>
</dbReference>
<dbReference type="RefSeq" id="WP_075073038.1">
    <property type="nucleotide sequence ID" value="NZ_DF967972.1"/>
</dbReference>
<evidence type="ECO:0000256" key="1">
    <source>
        <dbReference type="SAM" id="Phobius"/>
    </source>
</evidence>
<dbReference type="OrthoDB" id="134565at2"/>
<dbReference type="AlphaFoldDB" id="A0A0S7BGT2"/>
<protein>
    <submittedName>
        <fullName evidence="4">Protein containg CHAT domain</fullName>
    </submittedName>
</protein>
<feature type="transmembrane region" description="Helical" evidence="1">
    <location>
        <begin position="1078"/>
        <end position="1097"/>
    </location>
</feature>
<organism evidence="4">
    <name type="scientific">Longilinea arvoryzae</name>
    <dbReference type="NCBI Taxonomy" id="360412"/>
    <lineage>
        <taxon>Bacteria</taxon>
        <taxon>Bacillati</taxon>
        <taxon>Chloroflexota</taxon>
        <taxon>Anaerolineae</taxon>
        <taxon>Anaerolineales</taxon>
        <taxon>Anaerolineaceae</taxon>
        <taxon>Longilinea</taxon>
    </lineage>
</organism>
<dbReference type="InterPro" id="IPR027417">
    <property type="entry name" value="P-loop_NTPase"/>
</dbReference>
<evidence type="ECO:0000259" key="2">
    <source>
        <dbReference type="Pfam" id="PF12770"/>
    </source>
</evidence>
<proteinExistence type="predicted"/>
<feature type="domain" description="CHAT" evidence="2">
    <location>
        <begin position="59"/>
        <end position="342"/>
    </location>
</feature>